<proteinExistence type="predicted"/>
<dbReference type="EMBL" id="JARXVH010000013">
    <property type="protein sequence ID" value="MDH6219627.1"/>
    <property type="molecule type" value="Genomic_DNA"/>
</dbReference>
<protein>
    <submittedName>
        <fullName evidence="2">Asparagine synthetase B (Glutamine-hydrolyzing)</fullName>
    </submittedName>
</protein>
<accession>A0ABT6LTQ3</accession>
<evidence type="ECO:0000313" key="3">
    <source>
        <dbReference type="Proteomes" id="UP001160499"/>
    </source>
</evidence>
<evidence type="ECO:0000313" key="2">
    <source>
        <dbReference type="EMBL" id="MDH6219627.1"/>
    </source>
</evidence>
<gene>
    <name evidence="2" type="ORF">M2283_006966</name>
</gene>
<sequence>MCRITGLAGADAVRHERTVEAMGSSQAHRGTEGAKHAPSSHGRAALAMNTLLIVDRQAMPGPYLDRGSRVLLAFSFDRTGQTPLSSPGWQRLIDRNLSGVSGRAGW</sequence>
<comment type="caution">
    <text evidence="2">The sequence shown here is derived from an EMBL/GenBank/DDBJ whole genome shotgun (WGS) entry which is preliminary data.</text>
</comment>
<feature type="region of interest" description="Disordered" evidence="1">
    <location>
        <begin position="19"/>
        <end position="41"/>
    </location>
</feature>
<reference evidence="2 3" key="1">
    <citation type="submission" date="2023-04" db="EMBL/GenBank/DDBJ databases">
        <title>Forest soil microbial communities from Buena Vista Peninsula, Colon Province, Panama.</title>
        <authorList>
            <person name="Bouskill N."/>
        </authorList>
    </citation>
    <scope>NUCLEOTIDE SEQUENCE [LARGE SCALE GENOMIC DNA]</scope>
    <source>
        <strain evidence="2 3">GGS1</strain>
    </source>
</reference>
<evidence type="ECO:0000256" key="1">
    <source>
        <dbReference type="SAM" id="MobiDB-lite"/>
    </source>
</evidence>
<dbReference type="Proteomes" id="UP001160499">
    <property type="component" value="Unassembled WGS sequence"/>
</dbReference>
<keyword evidence="3" id="KW-1185">Reference proteome</keyword>
<name>A0ABT6LTQ3_9ACTN</name>
<organism evidence="2 3">
    <name type="scientific">Streptomyces pseudovenezuelae</name>
    <dbReference type="NCBI Taxonomy" id="67350"/>
    <lineage>
        <taxon>Bacteria</taxon>
        <taxon>Bacillati</taxon>
        <taxon>Actinomycetota</taxon>
        <taxon>Actinomycetes</taxon>
        <taxon>Kitasatosporales</taxon>
        <taxon>Streptomycetaceae</taxon>
        <taxon>Streptomyces</taxon>
        <taxon>Streptomyces aurantiacus group</taxon>
    </lineage>
</organism>